<dbReference type="InterPro" id="IPR050312">
    <property type="entry name" value="IolE/XylAMocC-like"/>
</dbReference>
<proteinExistence type="predicted"/>
<dbReference type="InterPro" id="IPR036237">
    <property type="entry name" value="Xyl_isomerase-like_sf"/>
</dbReference>
<dbReference type="SUPFAM" id="SSF51658">
    <property type="entry name" value="Xylose isomerase-like"/>
    <property type="match status" value="1"/>
</dbReference>
<evidence type="ECO:0000313" key="3">
    <source>
        <dbReference type="Proteomes" id="UP000540989"/>
    </source>
</evidence>
<evidence type="ECO:0000313" key="2">
    <source>
        <dbReference type="EMBL" id="MBB5056242.1"/>
    </source>
</evidence>
<evidence type="ECO:0000259" key="1">
    <source>
        <dbReference type="Pfam" id="PF01261"/>
    </source>
</evidence>
<dbReference type="RefSeq" id="WP_246408647.1">
    <property type="nucleotide sequence ID" value="NZ_JACHIP010000001.1"/>
</dbReference>
<dbReference type="PANTHER" id="PTHR12110">
    <property type="entry name" value="HYDROXYPYRUVATE ISOMERASE"/>
    <property type="match status" value="1"/>
</dbReference>
<name>A0A7W7ZAK2_9BACT</name>
<accession>A0A7W7ZAK2</accession>
<reference evidence="2 3" key="1">
    <citation type="submission" date="2020-08" db="EMBL/GenBank/DDBJ databases">
        <title>Genomic Encyclopedia of Type Strains, Phase IV (KMG-V): Genome sequencing to study the core and pangenomes of soil and plant-associated prokaryotes.</title>
        <authorList>
            <person name="Whitman W."/>
        </authorList>
    </citation>
    <scope>NUCLEOTIDE SEQUENCE [LARGE SCALE GENOMIC DNA]</scope>
    <source>
        <strain evidence="2 3">M8UP14</strain>
    </source>
</reference>
<dbReference type="PANTHER" id="PTHR12110:SF41">
    <property type="entry name" value="INOSOSE DEHYDRATASE"/>
    <property type="match status" value="1"/>
</dbReference>
<dbReference type="AlphaFoldDB" id="A0A7W7ZAK2"/>
<feature type="domain" description="Xylose isomerase-like TIM barrel" evidence="1">
    <location>
        <begin position="54"/>
        <end position="287"/>
    </location>
</feature>
<dbReference type="EMBL" id="JACHIP010000001">
    <property type="protein sequence ID" value="MBB5056242.1"/>
    <property type="molecule type" value="Genomic_DNA"/>
</dbReference>
<keyword evidence="2" id="KW-0413">Isomerase</keyword>
<dbReference type="Proteomes" id="UP000540989">
    <property type="component" value="Unassembled WGS sequence"/>
</dbReference>
<dbReference type="Pfam" id="PF01261">
    <property type="entry name" value="AP_endonuc_2"/>
    <property type="match status" value="1"/>
</dbReference>
<keyword evidence="3" id="KW-1185">Reference proteome</keyword>
<organism evidence="2 3">
    <name type="scientific">Granulicella aggregans</name>
    <dbReference type="NCBI Taxonomy" id="474949"/>
    <lineage>
        <taxon>Bacteria</taxon>
        <taxon>Pseudomonadati</taxon>
        <taxon>Acidobacteriota</taxon>
        <taxon>Terriglobia</taxon>
        <taxon>Terriglobales</taxon>
        <taxon>Acidobacteriaceae</taxon>
        <taxon>Granulicella</taxon>
    </lineage>
</organism>
<dbReference type="GO" id="GO:0016853">
    <property type="term" value="F:isomerase activity"/>
    <property type="evidence" value="ECO:0007669"/>
    <property type="project" value="UniProtKB-KW"/>
</dbReference>
<gene>
    <name evidence="2" type="ORF">HDF16_000911</name>
</gene>
<dbReference type="Gene3D" id="3.20.20.150">
    <property type="entry name" value="Divalent-metal-dependent TIM barrel enzymes"/>
    <property type="match status" value="1"/>
</dbReference>
<comment type="caution">
    <text evidence="2">The sequence shown here is derived from an EMBL/GenBank/DDBJ whole genome shotgun (WGS) entry which is preliminary data.</text>
</comment>
<dbReference type="InterPro" id="IPR013022">
    <property type="entry name" value="Xyl_isomerase-like_TIM-brl"/>
</dbReference>
<protein>
    <submittedName>
        <fullName evidence="2">Sugar phosphate isomerase/epimerase</fullName>
    </submittedName>
</protein>
<sequence length="288" mass="31676">MISRREFTGGVAAFAALGFKNRAMATPLGLPLGVQLYSVRDQMKEDLDGALAGVSAAGFTVVEAAALPKKPAAEVRASLDKAGLKCVSAHHPFGDLHARFDEIAEYDKALGAKFIICASPGHRDATAKGAVTLDDWKYCADQFNEMGAKLATQGVRFGYHNHVGEFAETEGKTPYFELMRLTDPAKVTFEMDCGWVSVAGKKPIEIMKSYPHRISMLHVKDFTLPVTPSPESHDAKVTELGRGSIDYRPVFAEAKKSQHIEYAFVEQESFDMPWKESLKVDADYLRKL</sequence>